<sequence>MDDTAITDAELDGLAALAGLTLAPDCREGVRLHLATARRMLTLLAPPGSGADELALAPVFDPAPAGDGGDAG</sequence>
<dbReference type="HOGENOM" id="CLU_2716834_0_0_6"/>
<comment type="caution">
    <text evidence="1">The sequence shown here is derived from an EMBL/GenBank/DDBJ whole genome shotgun (WGS) entry which is preliminary data.</text>
</comment>
<dbReference type="STRING" id="1265313.HRUBRA_01019"/>
<evidence type="ECO:0000313" key="1">
    <source>
        <dbReference type="EMBL" id="KGE04333.1"/>
    </source>
</evidence>
<keyword evidence="2" id="KW-1185">Reference proteome</keyword>
<reference evidence="1 2" key="1">
    <citation type="journal article" date="2014" name="Genome Announc.">
        <title>Genome Sequence of Gammaproteobacterial Pseudohaliea rubra Type Strain DSM 19751, Isolated from Coastal Seawater of the Mediterranean Sea.</title>
        <authorList>
            <person name="Spring S."/>
            <person name="Fiebig A."/>
            <person name="Riedel T."/>
            <person name="Goker M."/>
            <person name="Klenk H.P."/>
        </authorList>
    </citation>
    <scope>NUCLEOTIDE SEQUENCE [LARGE SCALE GENOMIC DNA]</scope>
    <source>
        <strain evidence="1 2">DSM 19751</strain>
    </source>
</reference>
<dbReference type="EMBL" id="AUVB01000028">
    <property type="protein sequence ID" value="KGE04333.1"/>
    <property type="molecule type" value="Genomic_DNA"/>
</dbReference>
<protein>
    <recommendedName>
        <fullName evidence="3">DUF4089 domain-containing protein</fullName>
    </recommendedName>
</protein>
<name>A0A095VTA9_9GAMM</name>
<gene>
    <name evidence="1" type="ORF">HRUBRA_01019</name>
</gene>
<proteinExistence type="predicted"/>
<dbReference type="RefSeq" id="WP_035514967.1">
    <property type="nucleotide sequence ID" value="NZ_KN234752.1"/>
</dbReference>
<accession>A0A095VTA9</accession>
<dbReference type="AlphaFoldDB" id="A0A095VTA9"/>
<evidence type="ECO:0008006" key="3">
    <source>
        <dbReference type="Google" id="ProtNLM"/>
    </source>
</evidence>
<organism evidence="1 2">
    <name type="scientific">Pseudohaliea rubra DSM 19751</name>
    <dbReference type="NCBI Taxonomy" id="1265313"/>
    <lineage>
        <taxon>Bacteria</taxon>
        <taxon>Pseudomonadati</taxon>
        <taxon>Pseudomonadota</taxon>
        <taxon>Gammaproteobacteria</taxon>
        <taxon>Cellvibrionales</taxon>
        <taxon>Halieaceae</taxon>
        <taxon>Pseudohaliea</taxon>
    </lineage>
</organism>
<evidence type="ECO:0000313" key="2">
    <source>
        <dbReference type="Proteomes" id="UP000029640"/>
    </source>
</evidence>
<dbReference type="Proteomes" id="UP000029640">
    <property type="component" value="Unassembled WGS sequence"/>
</dbReference>